<comment type="cofactor">
    <cofactor evidence="1">
        <name>pyridoxal 5'-phosphate</name>
        <dbReference type="ChEBI" id="CHEBI:597326"/>
    </cofactor>
</comment>
<evidence type="ECO:0000259" key="6">
    <source>
        <dbReference type="Pfam" id="PF00266"/>
    </source>
</evidence>
<dbReference type="GO" id="GO:0047985">
    <property type="term" value="F:hydrogen dehydrogenase activity"/>
    <property type="evidence" value="ECO:0007669"/>
    <property type="project" value="UniProtKB-EC"/>
</dbReference>
<evidence type="ECO:0000256" key="4">
    <source>
        <dbReference type="ARBA" id="ARBA00022679"/>
    </source>
</evidence>
<feature type="domain" description="Aminotransferase class V" evidence="6">
    <location>
        <begin position="21"/>
        <end position="320"/>
    </location>
</feature>
<dbReference type="Proteomes" id="UP000028027">
    <property type="component" value="Unassembled WGS sequence"/>
</dbReference>
<dbReference type="SUPFAM" id="SSF53383">
    <property type="entry name" value="PLP-dependent transferases"/>
    <property type="match status" value="1"/>
</dbReference>
<comment type="caution">
    <text evidence="7">The sequence shown here is derived from an EMBL/GenBank/DDBJ whole genome shotgun (WGS) entry which is preliminary data.</text>
</comment>
<evidence type="ECO:0000256" key="3">
    <source>
        <dbReference type="ARBA" id="ARBA00022576"/>
    </source>
</evidence>
<dbReference type="InterPro" id="IPR000192">
    <property type="entry name" value="Aminotrans_V_dom"/>
</dbReference>
<dbReference type="Gene3D" id="3.40.640.10">
    <property type="entry name" value="Type I PLP-dependent aspartate aminotransferase-like (Major domain)"/>
    <property type="match status" value="1"/>
</dbReference>
<dbReference type="GO" id="GO:0004760">
    <property type="term" value="F:L-serine-pyruvate transaminase activity"/>
    <property type="evidence" value="ECO:0007669"/>
    <property type="project" value="TreeGrafter"/>
</dbReference>
<keyword evidence="4" id="KW-0808">Transferase</keyword>
<keyword evidence="7" id="KW-0560">Oxidoreductase</keyword>
<protein>
    <submittedName>
        <fullName evidence="7">Hydrogen dehydrogenase protein</fullName>
        <ecNumber evidence="7">1.12.1.2</ecNumber>
    </submittedName>
</protein>
<dbReference type="InterPro" id="IPR015422">
    <property type="entry name" value="PyrdxlP-dep_Trfase_small"/>
</dbReference>
<dbReference type="EC" id="1.12.1.2" evidence="7"/>
<dbReference type="PATRIC" id="fig|1502292.3.peg.398"/>
<proteinExistence type="inferred from homology"/>
<name>A0A081S738_9ARCH</name>
<dbReference type="InterPro" id="IPR015424">
    <property type="entry name" value="PyrdxlP-dep_Trfase"/>
</dbReference>
<keyword evidence="8" id="KW-1185">Reference proteome</keyword>
<dbReference type="Gene3D" id="3.90.1150.10">
    <property type="entry name" value="Aspartate Aminotransferase, domain 1"/>
    <property type="match status" value="1"/>
</dbReference>
<dbReference type="InterPro" id="IPR015421">
    <property type="entry name" value="PyrdxlP-dep_Trfase_major"/>
</dbReference>
<dbReference type="InterPro" id="IPR024169">
    <property type="entry name" value="SP_NH2Trfase/AEP_transaminase"/>
</dbReference>
<dbReference type="Pfam" id="PF00266">
    <property type="entry name" value="Aminotran_5"/>
    <property type="match status" value="1"/>
</dbReference>
<comment type="similarity">
    <text evidence="2">Belongs to the class-V pyridoxal-phosphate-dependent aminotransferase family.</text>
</comment>
<organism evidence="7 8">
    <name type="scientific">Marine Group I thaumarchaeote SCGC AAA799-E16</name>
    <dbReference type="NCBI Taxonomy" id="1502292"/>
    <lineage>
        <taxon>Archaea</taxon>
        <taxon>Nitrososphaerota</taxon>
        <taxon>Marine Group I</taxon>
    </lineage>
</organism>
<evidence type="ECO:0000313" key="7">
    <source>
        <dbReference type="EMBL" id="KER06741.1"/>
    </source>
</evidence>
<dbReference type="PANTHER" id="PTHR21152">
    <property type="entry name" value="AMINOTRANSFERASE CLASS V"/>
    <property type="match status" value="1"/>
</dbReference>
<dbReference type="PANTHER" id="PTHR21152:SF24">
    <property type="entry name" value="ALANINE--GLYOXYLATE AMINOTRANSFERASE 1"/>
    <property type="match status" value="1"/>
</dbReference>
<evidence type="ECO:0000256" key="5">
    <source>
        <dbReference type="ARBA" id="ARBA00022898"/>
    </source>
</evidence>
<evidence type="ECO:0000313" key="8">
    <source>
        <dbReference type="Proteomes" id="UP000028027"/>
    </source>
</evidence>
<reference evidence="7 8" key="1">
    <citation type="submission" date="2014-06" db="EMBL/GenBank/DDBJ databases">
        <authorList>
            <person name="Ngugi D.K."/>
            <person name="Blom J."/>
            <person name="Alam I."/>
            <person name="Rashid M."/>
            <person name="Ba Alawi W."/>
            <person name="Zhang G."/>
            <person name="Hikmawan T."/>
            <person name="Guan Y."/>
            <person name="Antunes A."/>
            <person name="Siam R."/>
            <person name="Eldorry H."/>
            <person name="Bajic V."/>
            <person name="Stingl U."/>
        </authorList>
    </citation>
    <scope>NUCLEOTIDE SEQUENCE [LARGE SCALE GENOMIC DNA]</scope>
    <source>
        <strain evidence="7">SCGC AAA799-E16</strain>
    </source>
</reference>
<evidence type="ECO:0000256" key="2">
    <source>
        <dbReference type="ARBA" id="ARBA00009236"/>
    </source>
</evidence>
<dbReference type="PIRSF" id="PIRSF000524">
    <property type="entry name" value="SPT"/>
    <property type="match status" value="1"/>
</dbReference>
<sequence>MLPGPTNVPNRVMRAMLAPIINHRSDDFVELYTDVVDKTQQVFETKNDIVALSASGTGAVEAGVVNLVKKGDKVIIPVNGEFSNRLSQLIEGQGANVVKLETPPGQNATFDQVKEAFDNNKDVKAFYVVHNETSTGTMVNYLDRISDLTSRNDAFYVVDSVSLLGGAPLPVDKWGVDVCMTGAQKAIAAPPGISPISVSPRAKKYMQENPPPTMYFNLARYFKYYDDEKHTPFTPALPLLYAYREALAILLEEGLQNVFNRHKVCSDALYSGLSAMGLSPFAKEEDRSISIVALNYLDGLEDKTFRNTLANKFKVLVAGGFGNLKGKVFRVGCMGEVSPYHVMRTISAISSTLAMMGYEVDAQAGLKTAEEKLKSL</sequence>
<dbReference type="EMBL" id="JNVL01000005">
    <property type="protein sequence ID" value="KER06741.1"/>
    <property type="molecule type" value="Genomic_DNA"/>
</dbReference>
<dbReference type="GO" id="GO:0019265">
    <property type="term" value="P:glycine biosynthetic process, by transamination of glyoxylate"/>
    <property type="evidence" value="ECO:0007669"/>
    <property type="project" value="TreeGrafter"/>
</dbReference>
<keyword evidence="5" id="KW-0663">Pyridoxal phosphate</keyword>
<gene>
    <name evidence="7" type="ORF">AAA799E16_00458</name>
</gene>
<accession>A0A081S738</accession>
<dbReference type="AlphaFoldDB" id="A0A081S738"/>
<evidence type="ECO:0000256" key="1">
    <source>
        <dbReference type="ARBA" id="ARBA00001933"/>
    </source>
</evidence>
<keyword evidence="3" id="KW-0032">Aminotransferase</keyword>
<dbReference type="GO" id="GO:0008453">
    <property type="term" value="F:alanine-glyoxylate transaminase activity"/>
    <property type="evidence" value="ECO:0007669"/>
    <property type="project" value="TreeGrafter"/>
</dbReference>